<organism evidence="3 4">
    <name type="scientific">Parasponia andersonii</name>
    <name type="common">Sponia andersonii</name>
    <dbReference type="NCBI Taxonomy" id="3476"/>
    <lineage>
        <taxon>Eukaryota</taxon>
        <taxon>Viridiplantae</taxon>
        <taxon>Streptophyta</taxon>
        <taxon>Embryophyta</taxon>
        <taxon>Tracheophyta</taxon>
        <taxon>Spermatophyta</taxon>
        <taxon>Magnoliopsida</taxon>
        <taxon>eudicotyledons</taxon>
        <taxon>Gunneridae</taxon>
        <taxon>Pentapetalae</taxon>
        <taxon>rosids</taxon>
        <taxon>fabids</taxon>
        <taxon>Rosales</taxon>
        <taxon>Cannabaceae</taxon>
        <taxon>Parasponia</taxon>
    </lineage>
</organism>
<dbReference type="GO" id="GO:0016740">
    <property type="term" value="F:transferase activity"/>
    <property type="evidence" value="ECO:0007669"/>
    <property type="project" value="UniProtKB-KW"/>
</dbReference>
<gene>
    <name evidence="3" type="ORF">PanWU01x14_339760</name>
</gene>
<name>A0A2P5AEN3_PARAD</name>
<feature type="compositionally biased region" description="Polar residues" evidence="1">
    <location>
        <begin position="565"/>
        <end position="589"/>
    </location>
</feature>
<dbReference type="STRING" id="3476.A0A2P5AEN3"/>
<protein>
    <submittedName>
        <fullName evidence="3">N-terminal acetyltransferase A, auxiliary subunit</fullName>
    </submittedName>
</protein>
<dbReference type="InterPro" id="IPR011990">
    <property type="entry name" value="TPR-like_helical_dom_sf"/>
</dbReference>
<dbReference type="PANTHER" id="PTHR45181">
    <property type="entry name" value="HEAT SHOCK PROTEIN DNAJ WITH TETRATRICOPEPTIDE REPEAT-CONTAINING PROTEIN"/>
    <property type="match status" value="1"/>
</dbReference>
<dbReference type="Proteomes" id="UP000237105">
    <property type="component" value="Unassembled WGS sequence"/>
</dbReference>
<evidence type="ECO:0000313" key="4">
    <source>
        <dbReference type="Proteomes" id="UP000237105"/>
    </source>
</evidence>
<feature type="compositionally biased region" description="Low complexity" evidence="1">
    <location>
        <begin position="875"/>
        <end position="886"/>
    </location>
</feature>
<dbReference type="SMART" id="SM00271">
    <property type="entry name" value="DnaJ"/>
    <property type="match status" value="1"/>
</dbReference>
<dbReference type="SMART" id="SM00028">
    <property type="entry name" value="TPR"/>
    <property type="match status" value="8"/>
</dbReference>
<feature type="region of interest" description="Disordered" evidence="1">
    <location>
        <begin position="1424"/>
        <end position="1467"/>
    </location>
</feature>
<evidence type="ECO:0000259" key="2">
    <source>
        <dbReference type="PROSITE" id="PS50076"/>
    </source>
</evidence>
<feature type="region of interest" description="Disordered" evidence="1">
    <location>
        <begin position="1"/>
        <end position="26"/>
    </location>
</feature>
<dbReference type="Pfam" id="PF00226">
    <property type="entry name" value="DnaJ"/>
    <property type="match status" value="1"/>
</dbReference>
<dbReference type="InterPro" id="IPR019734">
    <property type="entry name" value="TPR_rpt"/>
</dbReference>
<evidence type="ECO:0000313" key="3">
    <source>
        <dbReference type="EMBL" id="PON34999.1"/>
    </source>
</evidence>
<dbReference type="InterPro" id="IPR018253">
    <property type="entry name" value="DnaJ_domain_CS"/>
</dbReference>
<dbReference type="PANTHER" id="PTHR45181:SF8">
    <property type="entry name" value="HEAT SHOCK PROTEIN DNAJ WITH TETRATRICOPEPTIDE REPEAT-CONTAINING PROTEIN"/>
    <property type="match status" value="1"/>
</dbReference>
<feature type="region of interest" description="Disordered" evidence="1">
    <location>
        <begin position="867"/>
        <end position="891"/>
    </location>
</feature>
<reference evidence="4" key="1">
    <citation type="submission" date="2016-06" db="EMBL/GenBank/DDBJ databases">
        <title>Parallel loss of symbiosis genes in relatives of nitrogen-fixing non-legume Parasponia.</title>
        <authorList>
            <person name="Van Velzen R."/>
            <person name="Holmer R."/>
            <person name="Bu F."/>
            <person name="Rutten L."/>
            <person name="Van Zeijl A."/>
            <person name="Liu W."/>
            <person name="Santuari L."/>
            <person name="Cao Q."/>
            <person name="Sharma T."/>
            <person name="Shen D."/>
            <person name="Roswanjaya Y."/>
            <person name="Wardhani T."/>
            <person name="Kalhor M.S."/>
            <person name="Jansen J."/>
            <person name="Van den Hoogen J."/>
            <person name="Gungor B."/>
            <person name="Hartog M."/>
            <person name="Hontelez J."/>
            <person name="Verver J."/>
            <person name="Yang W.-C."/>
            <person name="Schijlen E."/>
            <person name="Repin R."/>
            <person name="Schilthuizen M."/>
            <person name="Schranz E."/>
            <person name="Heidstra R."/>
            <person name="Miyata K."/>
            <person name="Fedorova E."/>
            <person name="Kohlen W."/>
            <person name="Bisseling T."/>
            <person name="Smit S."/>
            <person name="Geurts R."/>
        </authorList>
    </citation>
    <scope>NUCLEOTIDE SEQUENCE [LARGE SCALE GENOMIC DNA]</scope>
    <source>
        <strain evidence="4">cv. WU1-14</strain>
    </source>
</reference>
<keyword evidence="4" id="KW-1185">Reference proteome</keyword>
<feature type="compositionally biased region" description="Polar residues" evidence="1">
    <location>
        <begin position="670"/>
        <end position="684"/>
    </location>
</feature>
<feature type="region of interest" description="Disordered" evidence="1">
    <location>
        <begin position="565"/>
        <end position="610"/>
    </location>
</feature>
<accession>A0A2P5AEN3</accession>
<dbReference type="Gene3D" id="1.25.40.10">
    <property type="entry name" value="Tetratricopeptide repeat domain"/>
    <property type="match status" value="3"/>
</dbReference>
<dbReference type="OrthoDB" id="10250354at2759"/>
<dbReference type="Gene3D" id="1.10.287.110">
    <property type="entry name" value="DnaJ domain"/>
    <property type="match status" value="1"/>
</dbReference>
<dbReference type="PROSITE" id="PS50076">
    <property type="entry name" value="DNAJ_2"/>
    <property type="match status" value="1"/>
</dbReference>
<feature type="region of interest" description="Disordered" evidence="1">
    <location>
        <begin position="652"/>
        <end position="691"/>
    </location>
</feature>
<keyword evidence="3" id="KW-0808">Transferase</keyword>
<dbReference type="CDD" id="cd06257">
    <property type="entry name" value="DnaJ"/>
    <property type="match status" value="1"/>
</dbReference>
<dbReference type="PRINTS" id="PR00625">
    <property type="entry name" value="JDOMAIN"/>
</dbReference>
<dbReference type="EMBL" id="JXTB01000633">
    <property type="protein sequence ID" value="PON34999.1"/>
    <property type="molecule type" value="Genomic_DNA"/>
</dbReference>
<dbReference type="SUPFAM" id="SSF48452">
    <property type="entry name" value="TPR-like"/>
    <property type="match status" value="2"/>
</dbReference>
<comment type="caution">
    <text evidence="3">The sequence shown here is derived from an EMBL/GenBank/DDBJ whole genome shotgun (WGS) entry which is preliminary data.</text>
</comment>
<sequence length="1518" mass="166788">MSPAAVDARSPNHKPSPPLQNPSYVPESPFNFSAVCDCGPDRDVPEFARSGSAVPPGRSRPRLVKVRRQIGWRSRASSSEVGPGFNPYRSSSGVSVSSSDNGNVGFVFGSSKSGFSESLDSGQGQFSGGGIDTVSSNIQKGTEFEQNENVGLVFGAKENGLRMDFSGKKEQFNGKVKEVASDDNESTKTEPEPACGKFGSVSNLNTGKTKWCEFAKNSNSYDCGKKKHETQVTVCVERGDAGFVFGANPNGLVSNLKSEKCDADFSRSFEQSRCNGSNVTIDHETEDGKSSCSDFVFGASWCNSESNLSSEKRDSVENIEKQVPGAECQTEFQKVEAVEKANTNGNWNLNNDSGVFVFGSSSRTGTSLNELMEAKSGDKMRLNSENLGSCNSTVGAQDNVLGPEVDGKCECRYESSGNIAGGSSTSSAFKLPDEMRKLNINDSKNVRGAEKTEISNLKSFFNAETASRSRRYRKFSKGCSKVSNFSSRSVQTNSFDKGSKVSFVDVEVTNGSSSVRSEESHVFESGSKAAYASGMCNSEPFTFQAGLAESATVGQFHKNQEVNDTEANVASSQPLFSTNSPEFQPSASEEASVGVEKENTKNSPSSPDGFWVSSVDLKTPICDPSSLKESLFPKLNKRMEFTVKNRSIKDKSFRETKHKLKKSSVKQRLGQDQTYKESSSQENPISPGCYSPMDFSPYQEITVTDQHSSEISAKPGGSFHQDNNCRTCSSDASVPADLKVEDLGLPEKGLYSDRGDQESKELTEENFGYYSEKSFIPRCSSPSKAEFACSSVQMEQADGGSGTGVASLESIANYSSDMEKQENSPRMQFNFSSGLEDVKGKSFMFSATSARQERLSARKYRLRRKSRIGVDRDSSVNPSSNQSSSNATDKFEASKQFNQYSSSSAEIHEACEKWRLRGNQSYRKGDLSKAEEFYTQGIISVPLSERSGSCLKPLLLCYSNRAAARMCLLRIREAIGDCMMAAALDPSFLKAQVRAANCHLVLGEIENALQFFNKCLEIGAGGCLDRRIILDAADGQQKAQKVADCIDQSTKLLEQKNPDAGLDALEIISEALLICLYSEKLLKMKAEALLMLRRHEEAIQLCEKSLSFAEKNFSSVYPSANVYGSPSEHHLFVRLWRWCLISKSYFYLGRFEAALPLLDKLKQVGSTKDESVSKDMDSSASLAVTIRDLLHHKNAGNEAFKSGKYSEAVDHYTVALSSSIESRRFAAICFCNRAAANQALGQICDAIADCSLAIALDGSYAKAVSRRATLHEMIRDYVQAASDLRRLTSILVSQSSDNTKEYSSSGRSTGSVKDLRQAQMRLPIMEEEAKKGVSLDFYLILGSKQTDTSPDIKKAYRKAALRHHPDKAGQSLARSDSGDEGRLWKEISQEVHNDADRLFKMIGEAYAVLSDSDKRTQYDLDEELRKGTKRSNGSSSHGRHSDAYSSGSSNSRRHDYQSSPFERSSNRRNFRDNWKTYGNSYSRWPPVVMPSCSFGIESARNDCNRWSEMTVRFHELYL</sequence>
<dbReference type="InterPro" id="IPR001623">
    <property type="entry name" value="DnaJ_domain"/>
</dbReference>
<dbReference type="InterPro" id="IPR036869">
    <property type="entry name" value="J_dom_sf"/>
</dbReference>
<feature type="domain" description="J" evidence="2">
    <location>
        <begin position="1336"/>
        <end position="1422"/>
    </location>
</feature>
<feature type="region of interest" description="Disordered" evidence="1">
    <location>
        <begin position="1360"/>
        <end position="1380"/>
    </location>
</feature>
<dbReference type="PROSITE" id="PS00636">
    <property type="entry name" value="DNAJ_1"/>
    <property type="match status" value="1"/>
</dbReference>
<feature type="compositionally biased region" description="Basic residues" evidence="1">
    <location>
        <begin position="656"/>
        <end position="665"/>
    </location>
</feature>
<evidence type="ECO:0000256" key="1">
    <source>
        <dbReference type="SAM" id="MobiDB-lite"/>
    </source>
</evidence>
<proteinExistence type="predicted"/>
<dbReference type="SUPFAM" id="SSF46565">
    <property type="entry name" value="Chaperone J-domain"/>
    <property type="match status" value="1"/>
</dbReference>